<sequence>MLEEEQKVKEIEESGNKAINTTPGEQRSNNMGNINNLTTPIDEVVKVYNKKGIGSITISENTNSVKNDDGEEKYQNGRNDGDTGKEMTKEGHERASLTKETIVDLTSRNMLDEINNSCSNRTIFEVGRNVDDDLLKGPNLIEDNEEELQLRKDTEENDDM</sequence>
<reference evidence="2 3" key="1">
    <citation type="submission" date="2024-02" db="EMBL/GenBank/DDBJ databases">
        <title>de novo genome assembly of Solanum bulbocastanum strain 11H21.</title>
        <authorList>
            <person name="Hosaka A.J."/>
        </authorList>
    </citation>
    <scope>NUCLEOTIDE SEQUENCE [LARGE SCALE GENOMIC DNA]</scope>
    <source>
        <tissue evidence="2">Young leaves</tissue>
    </source>
</reference>
<dbReference type="Proteomes" id="UP001371456">
    <property type="component" value="Unassembled WGS sequence"/>
</dbReference>
<feature type="compositionally biased region" description="Polar residues" evidence="1">
    <location>
        <begin position="17"/>
        <end position="36"/>
    </location>
</feature>
<organism evidence="2 3">
    <name type="scientific">Solanum bulbocastanum</name>
    <name type="common">Wild potato</name>
    <dbReference type="NCBI Taxonomy" id="147425"/>
    <lineage>
        <taxon>Eukaryota</taxon>
        <taxon>Viridiplantae</taxon>
        <taxon>Streptophyta</taxon>
        <taxon>Embryophyta</taxon>
        <taxon>Tracheophyta</taxon>
        <taxon>Spermatophyta</taxon>
        <taxon>Magnoliopsida</taxon>
        <taxon>eudicotyledons</taxon>
        <taxon>Gunneridae</taxon>
        <taxon>Pentapetalae</taxon>
        <taxon>asterids</taxon>
        <taxon>lamiids</taxon>
        <taxon>Solanales</taxon>
        <taxon>Solanaceae</taxon>
        <taxon>Solanoideae</taxon>
        <taxon>Solaneae</taxon>
        <taxon>Solanum</taxon>
    </lineage>
</organism>
<accession>A0AAN8YPH4</accession>
<evidence type="ECO:0000313" key="2">
    <source>
        <dbReference type="EMBL" id="KAK6796273.1"/>
    </source>
</evidence>
<feature type="region of interest" description="Disordered" evidence="1">
    <location>
        <begin position="135"/>
        <end position="160"/>
    </location>
</feature>
<dbReference type="AlphaFoldDB" id="A0AAN8YPH4"/>
<keyword evidence="3" id="KW-1185">Reference proteome</keyword>
<feature type="region of interest" description="Disordered" evidence="1">
    <location>
        <begin position="58"/>
        <end position="97"/>
    </location>
</feature>
<gene>
    <name evidence="2" type="ORF">RDI58_003974</name>
</gene>
<comment type="caution">
    <text evidence="2">The sequence shown here is derived from an EMBL/GenBank/DDBJ whole genome shotgun (WGS) entry which is preliminary data.</text>
</comment>
<proteinExistence type="predicted"/>
<name>A0AAN8YPH4_SOLBU</name>
<feature type="region of interest" description="Disordered" evidence="1">
    <location>
        <begin position="1"/>
        <end position="36"/>
    </location>
</feature>
<protein>
    <submittedName>
        <fullName evidence="2">Uncharacterized protein</fullName>
    </submittedName>
</protein>
<feature type="compositionally biased region" description="Basic and acidic residues" evidence="1">
    <location>
        <begin position="1"/>
        <end position="15"/>
    </location>
</feature>
<feature type="compositionally biased region" description="Basic and acidic residues" evidence="1">
    <location>
        <begin position="66"/>
        <end position="97"/>
    </location>
</feature>
<dbReference type="EMBL" id="JBANQN010000002">
    <property type="protein sequence ID" value="KAK6796273.1"/>
    <property type="molecule type" value="Genomic_DNA"/>
</dbReference>
<evidence type="ECO:0000256" key="1">
    <source>
        <dbReference type="SAM" id="MobiDB-lite"/>
    </source>
</evidence>
<evidence type="ECO:0000313" key="3">
    <source>
        <dbReference type="Proteomes" id="UP001371456"/>
    </source>
</evidence>